<evidence type="ECO:0000256" key="13">
    <source>
        <dbReference type="ARBA" id="ARBA00023134"/>
    </source>
</evidence>
<dbReference type="InterPro" id="IPR003203">
    <property type="entry name" value="CobU/CobP"/>
</dbReference>
<comment type="pathway">
    <text evidence="5 14">Cofactor biosynthesis; adenosylcobalamin biosynthesis; adenosylcobalamin from cob(II)yrinate a,c-diamide: step 6/7.</text>
</comment>
<evidence type="ECO:0000256" key="10">
    <source>
        <dbReference type="ARBA" id="ARBA00022741"/>
    </source>
</evidence>
<dbReference type="InterPro" id="IPR027417">
    <property type="entry name" value="P-loop_NTPase"/>
</dbReference>
<evidence type="ECO:0000256" key="14">
    <source>
        <dbReference type="PIRNR" id="PIRNR006135"/>
    </source>
</evidence>
<evidence type="ECO:0000256" key="8">
    <source>
        <dbReference type="ARBA" id="ARBA00022573"/>
    </source>
</evidence>
<evidence type="ECO:0000256" key="7">
    <source>
        <dbReference type="ARBA" id="ARBA00007490"/>
    </source>
</evidence>
<protein>
    <recommendedName>
        <fullName evidence="14">Bifunctional adenosylcobalamin biosynthesis protein</fullName>
        <ecNumber evidence="14">2.7.1.156</ecNumber>
        <ecNumber evidence="14">2.7.7.62</ecNumber>
    </recommendedName>
</protein>
<evidence type="ECO:0000313" key="15">
    <source>
        <dbReference type="EMBL" id="QRH02520.1"/>
    </source>
</evidence>
<dbReference type="Gene3D" id="3.40.50.300">
    <property type="entry name" value="P-loop containing nucleotide triphosphate hydrolases"/>
    <property type="match status" value="1"/>
</dbReference>
<comment type="catalytic activity">
    <reaction evidence="1 14">
        <text>adenosylcob(III)inamide + ATP = adenosylcob(III)inamide phosphate + ADP + H(+)</text>
        <dbReference type="Rhea" id="RHEA:15769"/>
        <dbReference type="ChEBI" id="CHEBI:2480"/>
        <dbReference type="ChEBI" id="CHEBI:15378"/>
        <dbReference type="ChEBI" id="CHEBI:30616"/>
        <dbReference type="ChEBI" id="CHEBI:58502"/>
        <dbReference type="ChEBI" id="CHEBI:456216"/>
        <dbReference type="EC" id="2.7.1.156"/>
    </reaction>
</comment>
<comment type="catalytic activity">
    <reaction evidence="3">
        <text>adenosylcob(III)inamide + GTP = adenosylcob(III)inamide phosphate + GDP + H(+)</text>
        <dbReference type="Rhea" id="RHEA:15765"/>
        <dbReference type="ChEBI" id="CHEBI:2480"/>
        <dbReference type="ChEBI" id="CHEBI:15378"/>
        <dbReference type="ChEBI" id="CHEBI:37565"/>
        <dbReference type="ChEBI" id="CHEBI:58189"/>
        <dbReference type="ChEBI" id="CHEBI:58502"/>
        <dbReference type="EC" id="2.7.1.156"/>
    </reaction>
</comment>
<keyword evidence="9 14" id="KW-0808">Transferase</keyword>
<evidence type="ECO:0000256" key="2">
    <source>
        <dbReference type="ARBA" id="ARBA00000711"/>
    </source>
</evidence>
<dbReference type="SUPFAM" id="SSF52540">
    <property type="entry name" value="P-loop containing nucleoside triphosphate hydrolases"/>
    <property type="match status" value="1"/>
</dbReference>
<dbReference type="EMBL" id="CP069213">
    <property type="protein sequence ID" value="QRH02520.1"/>
    <property type="molecule type" value="Genomic_DNA"/>
</dbReference>
<keyword evidence="10 14" id="KW-0547">Nucleotide-binding</keyword>
<dbReference type="NCBIfam" id="NF004469">
    <property type="entry name" value="PRK05800.1"/>
    <property type="match status" value="1"/>
</dbReference>
<dbReference type="RefSeq" id="WP_203326122.1">
    <property type="nucleotide sequence ID" value="NZ_CP069213.1"/>
</dbReference>
<dbReference type="Proteomes" id="UP000596252">
    <property type="component" value="Chromosome"/>
</dbReference>
<keyword evidence="11 14" id="KW-0418">Kinase</keyword>
<dbReference type="PIRSF" id="PIRSF006135">
    <property type="entry name" value="CobU"/>
    <property type="match status" value="1"/>
</dbReference>
<evidence type="ECO:0000256" key="11">
    <source>
        <dbReference type="ARBA" id="ARBA00022777"/>
    </source>
</evidence>
<keyword evidence="12 14" id="KW-0067">ATP-binding</keyword>
<gene>
    <name evidence="15" type="primary">cobU</name>
    <name evidence="15" type="ORF">JQC75_03595</name>
</gene>
<keyword evidence="15" id="KW-0548">Nucleotidyltransferase</keyword>
<evidence type="ECO:0000256" key="4">
    <source>
        <dbReference type="ARBA" id="ARBA00003889"/>
    </source>
</evidence>
<evidence type="ECO:0000256" key="3">
    <source>
        <dbReference type="ARBA" id="ARBA00001522"/>
    </source>
</evidence>
<evidence type="ECO:0000256" key="9">
    <source>
        <dbReference type="ARBA" id="ARBA00022679"/>
    </source>
</evidence>
<evidence type="ECO:0000256" key="5">
    <source>
        <dbReference type="ARBA" id="ARBA00004692"/>
    </source>
</evidence>
<evidence type="ECO:0000313" key="16">
    <source>
        <dbReference type="Proteomes" id="UP000596252"/>
    </source>
</evidence>
<comment type="pathway">
    <text evidence="6 14">Cofactor biosynthesis; adenosylcobalamin biosynthesis; adenosylcobalamin from cob(II)yrinate a,c-diamide: step 5/7.</text>
</comment>
<comment type="catalytic activity">
    <reaction evidence="2 14">
        <text>adenosylcob(III)inamide phosphate + GTP + H(+) = adenosylcob(III)inamide-GDP + diphosphate</text>
        <dbReference type="Rhea" id="RHEA:22712"/>
        <dbReference type="ChEBI" id="CHEBI:15378"/>
        <dbReference type="ChEBI" id="CHEBI:33019"/>
        <dbReference type="ChEBI" id="CHEBI:37565"/>
        <dbReference type="ChEBI" id="CHEBI:58502"/>
        <dbReference type="ChEBI" id="CHEBI:60487"/>
        <dbReference type="EC" id="2.7.7.62"/>
    </reaction>
</comment>
<dbReference type="GO" id="GO:0043752">
    <property type="term" value="F:adenosylcobinamide kinase activity"/>
    <property type="evidence" value="ECO:0007669"/>
    <property type="project" value="UniProtKB-EC"/>
</dbReference>
<proteinExistence type="inferred from homology"/>
<evidence type="ECO:0000256" key="6">
    <source>
        <dbReference type="ARBA" id="ARBA00005159"/>
    </source>
</evidence>
<sequence>MIHLVLGGARSGKSRFAENELARVSPRGIYLATATAGDDEMAARIARHQQDRLNAPCQWQLIEAPLDLAAHLRALSGEARPVLVDCLTLWLTNRLMAEPQKMAEARQELLNAIGDFHGQLWLVSNEVGSGIVPLGVLSRQFVDEAGWLNQAIAALADRVTLVVAGLPLALKGTAANAEMGG</sequence>
<evidence type="ECO:0000256" key="12">
    <source>
        <dbReference type="ARBA" id="ARBA00022840"/>
    </source>
</evidence>
<dbReference type="GO" id="GO:0008820">
    <property type="term" value="F:cobinamide phosphate guanylyltransferase activity"/>
    <property type="evidence" value="ECO:0007669"/>
    <property type="project" value="UniProtKB-EC"/>
</dbReference>
<dbReference type="EC" id="2.7.1.156" evidence="14"/>
<name>A0ABX7G5B8_9GAMM</name>
<evidence type="ECO:0000256" key="1">
    <source>
        <dbReference type="ARBA" id="ARBA00000312"/>
    </source>
</evidence>
<dbReference type="Pfam" id="PF02283">
    <property type="entry name" value="CobU"/>
    <property type="match status" value="1"/>
</dbReference>
<keyword evidence="13 14" id="KW-0342">GTP-binding</keyword>
<accession>A0ABX7G5B8</accession>
<dbReference type="CDD" id="cd00544">
    <property type="entry name" value="CobU"/>
    <property type="match status" value="1"/>
</dbReference>
<keyword evidence="8 14" id="KW-0169">Cobalamin biosynthesis</keyword>
<dbReference type="PANTHER" id="PTHR34848">
    <property type="match status" value="1"/>
</dbReference>
<reference evidence="15 16" key="1">
    <citation type="journal article" date="2012" name="Antonie Van Leeuwenhoek">
        <title>Shewanella litorisediminis sp. nov., a gammaproteobacterium isolated from a tidal flat sediment.</title>
        <authorList>
            <person name="Lee M.H."/>
            <person name="Yoon J.H."/>
        </authorList>
    </citation>
    <scope>NUCLEOTIDE SEQUENCE [LARGE SCALE GENOMIC DNA]</scope>
    <source>
        <strain evidence="15 16">SMK1-12</strain>
    </source>
</reference>
<comment type="function">
    <text evidence="4 14">Catalyzes ATP-dependent phosphorylation of adenosylcobinamide and addition of GMP to adenosylcobinamide phosphate.</text>
</comment>
<dbReference type="PANTHER" id="PTHR34848:SF1">
    <property type="entry name" value="BIFUNCTIONAL ADENOSYLCOBALAMIN BIOSYNTHESIS PROTEIN COBU"/>
    <property type="match status" value="1"/>
</dbReference>
<organism evidence="15 16">
    <name type="scientific">Shewanella litorisediminis</name>
    <dbReference type="NCBI Taxonomy" id="1173586"/>
    <lineage>
        <taxon>Bacteria</taxon>
        <taxon>Pseudomonadati</taxon>
        <taxon>Pseudomonadota</taxon>
        <taxon>Gammaproteobacteria</taxon>
        <taxon>Alteromonadales</taxon>
        <taxon>Shewanellaceae</taxon>
        <taxon>Shewanella</taxon>
    </lineage>
</organism>
<comment type="similarity">
    <text evidence="7 14">Belongs to the CobU/CobP family.</text>
</comment>
<keyword evidence="16" id="KW-1185">Reference proteome</keyword>
<dbReference type="EC" id="2.7.7.62" evidence="14"/>